<geneLocation type="plasmid" evidence="2 3">
    <name>p5</name>
</geneLocation>
<name>A0A4D8PS54_9PROT</name>
<dbReference type="InterPro" id="IPR013430">
    <property type="entry name" value="Toxin_antidote_HigA"/>
</dbReference>
<protein>
    <submittedName>
        <fullName evidence="2">Addiction module antidote protein, HigA family</fullName>
    </submittedName>
</protein>
<dbReference type="Proteomes" id="UP000298595">
    <property type="component" value="Plasmid p5"/>
</dbReference>
<reference evidence="2 3" key="1">
    <citation type="submission" date="2018-09" db="EMBL/GenBank/DDBJ databases">
        <title>Whole genome based analysis of evolution and adaptive divergence in Indian and Brazilian strains of Azospirillum brasilense.</title>
        <authorList>
            <person name="Singh C."/>
            <person name="Tripathi A.K."/>
        </authorList>
    </citation>
    <scope>NUCLEOTIDE SEQUENCE [LARGE SCALE GENOMIC DNA]</scope>
    <source>
        <strain evidence="2 3">MTCC4035</strain>
        <plasmid evidence="2 3">p5</plasmid>
    </source>
</reference>
<dbReference type="SUPFAM" id="SSF47413">
    <property type="entry name" value="lambda repressor-like DNA-binding domains"/>
    <property type="match status" value="1"/>
</dbReference>
<evidence type="ECO:0000313" key="2">
    <source>
        <dbReference type="EMBL" id="QCO00165.1"/>
    </source>
</evidence>
<keyword evidence="1" id="KW-0238">DNA-binding</keyword>
<dbReference type="PANTHER" id="PTHR36924">
    <property type="entry name" value="ANTITOXIN HIGA-1"/>
    <property type="match status" value="1"/>
</dbReference>
<gene>
    <name evidence="2" type="primary">higA</name>
    <name evidence="2" type="ORF">D3093_33465</name>
</gene>
<dbReference type="NCBIfam" id="TIGR02607">
    <property type="entry name" value="antidote_HigA"/>
    <property type="match status" value="1"/>
</dbReference>
<dbReference type="RefSeq" id="WP_137118876.1">
    <property type="nucleotide sequence ID" value="NZ_CP032326.1"/>
</dbReference>
<dbReference type="KEGG" id="aare:D3093_33465"/>
<evidence type="ECO:0000313" key="3">
    <source>
        <dbReference type="Proteomes" id="UP000298595"/>
    </source>
</evidence>
<sequence length="103" mass="11200">MTTTPLKRGLAPMHPGALLREDVLPALDRPVSDIAKLLKVSRQTLHAILREEAPVTPAMALRLGKLCGNGPDLWVNLQARYDLARLATELEDELATIPTLNAA</sequence>
<dbReference type="Gene3D" id="1.10.260.40">
    <property type="entry name" value="lambda repressor-like DNA-binding domains"/>
    <property type="match status" value="1"/>
</dbReference>
<keyword evidence="2" id="KW-0614">Plasmid</keyword>
<dbReference type="EMBL" id="CP032326">
    <property type="protein sequence ID" value="QCO00165.1"/>
    <property type="molecule type" value="Genomic_DNA"/>
</dbReference>
<proteinExistence type="predicted"/>
<dbReference type="AlphaFoldDB" id="A0A4D8PS54"/>
<dbReference type="PANTHER" id="PTHR36924:SF1">
    <property type="entry name" value="ANTITOXIN HIGA-1"/>
    <property type="match status" value="1"/>
</dbReference>
<organism evidence="2 3">
    <name type="scientific">Azospirillum argentinense</name>
    <dbReference type="NCBI Taxonomy" id="2970906"/>
    <lineage>
        <taxon>Bacteria</taxon>
        <taxon>Pseudomonadati</taxon>
        <taxon>Pseudomonadota</taxon>
        <taxon>Alphaproteobacteria</taxon>
        <taxon>Rhodospirillales</taxon>
        <taxon>Azospirillaceae</taxon>
        <taxon>Azospirillum</taxon>
    </lineage>
</organism>
<accession>A0A4D8PS54</accession>
<dbReference type="GO" id="GO:0003677">
    <property type="term" value="F:DNA binding"/>
    <property type="evidence" value="ECO:0007669"/>
    <property type="project" value="UniProtKB-KW"/>
</dbReference>
<dbReference type="InterPro" id="IPR010982">
    <property type="entry name" value="Lambda_DNA-bd_dom_sf"/>
</dbReference>
<evidence type="ECO:0000256" key="1">
    <source>
        <dbReference type="ARBA" id="ARBA00023125"/>
    </source>
</evidence>